<gene>
    <name evidence="2" type="ORF">ENG14_00015</name>
</gene>
<dbReference type="PANTHER" id="PTHR10093">
    <property type="entry name" value="IRON-SULFUR CLUSTER ASSEMBLY ENZYME NIFU HOMOLOG"/>
    <property type="match status" value="1"/>
</dbReference>
<dbReference type="CDD" id="cd06664">
    <property type="entry name" value="IscU_like"/>
    <property type="match status" value="1"/>
</dbReference>
<comment type="caution">
    <text evidence="2">The sequence shown here is derived from an EMBL/GenBank/DDBJ whole genome shotgun (WGS) entry which is preliminary data.</text>
</comment>
<dbReference type="GO" id="GO:0051536">
    <property type="term" value="F:iron-sulfur cluster binding"/>
    <property type="evidence" value="ECO:0007669"/>
    <property type="project" value="InterPro"/>
</dbReference>
<proteinExistence type="predicted"/>
<dbReference type="GO" id="GO:0005506">
    <property type="term" value="F:iron ion binding"/>
    <property type="evidence" value="ECO:0007669"/>
    <property type="project" value="InterPro"/>
</dbReference>
<evidence type="ECO:0000313" key="2">
    <source>
        <dbReference type="EMBL" id="HDL89271.1"/>
    </source>
</evidence>
<dbReference type="AlphaFoldDB" id="A0A7C1AVI0"/>
<sequence>MESHGHDADSVTSTLIKLAEECDTMKSLDEFDGYARVQGVCGDVLDVWIKTRNGTIEDASCRVQGCIPSKACMVSAIRLVKGKKIREVEEFSAREILLHLDLPEEAEHCAVLAVDALRAALKSLTKEV</sequence>
<dbReference type="SUPFAM" id="SSF82649">
    <property type="entry name" value="SufE/NifU"/>
    <property type="match status" value="1"/>
</dbReference>
<accession>A0A7C1AVI0</accession>
<dbReference type="Pfam" id="PF01592">
    <property type="entry name" value="NifU_N"/>
    <property type="match status" value="1"/>
</dbReference>
<feature type="domain" description="NIF system FeS cluster assembly NifU N-terminal" evidence="1">
    <location>
        <begin position="38"/>
        <end position="124"/>
    </location>
</feature>
<name>A0A7C1AVI0_9BACT</name>
<reference evidence="2" key="1">
    <citation type="journal article" date="2020" name="mSystems">
        <title>Genome- and Community-Level Interaction Insights into Carbon Utilization and Element Cycling Functions of Hydrothermarchaeota in Hydrothermal Sediment.</title>
        <authorList>
            <person name="Zhou Z."/>
            <person name="Liu Y."/>
            <person name="Xu W."/>
            <person name="Pan J."/>
            <person name="Luo Z.H."/>
            <person name="Li M."/>
        </authorList>
    </citation>
    <scope>NUCLEOTIDE SEQUENCE [LARGE SCALE GENOMIC DNA]</scope>
    <source>
        <strain evidence="2">HyVt-19</strain>
    </source>
</reference>
<protein>
    <submittedName>
        <fullName evidence="2">Iron-sulfur cluster assembly scaffold protein</fullName>
    </submittedName>
</protein>
<dbReference type="Gene3D" id="3.90.1010.10">
    <property type="match status" value="1"/>
</dbReference>
<dbReference type="GO" id="GO:0016226">
    <property type="term" value="P:iron-sulfur cluster assembly"/>
    <property type="evidence" value="ECO:0007669"/>
    <property type="project" value="InterPro"/>
</dbReference>
<organism evidence="2">
    <name type="scientific">Thermodesulforhabdus norvegica</name>
    <dbReference type="NCBI Taxonomy" id="39841"/>
    <lineage>
        <taxon>Bacteria</taxon>
        <taxon>Pseudomonadati</taxon>
        <taxon>Thermodesulfobacteriota</taxon>
        <taxon>Syntrophobacteria</taxon>
        <taxon>Syntrophobacterales</taxon>
        <taxon>Thermodesulforhabdaceae</taxon>
        <taxon>Thermodesulforhabdus</taxon>
    </lineage>
</organism>
<dbReference type="InterPro" id="IPR002871">
    <property type="entry name" value="NIF_FeS_clus_asmbl_NifU_N"/>
</dbReference>
<dbReference type="Proteomes" id="UP000886355">
    <property type="component" value="Unassembled WGS sequence"/>
</dbReference>
<dbReference type="EMBL" id="DQZW01000001">
    <property type="protein sequence ID" value="HDL89271.1"/>
    <property type="molecule type" value="Genomic_DNA"/>
</dbReference>
<evidence type="ECO:0000259" key="1">
    <source>
        <dbReference type="Pfam" id="PF01592"/>
    </source>
</evidence>